<sequence length="318" mass="32869">MSPIADTASMLAAASHIDPVFLDSPLVSDIGLDAALGCQLLAKNETANPIGSFKGRGAELFAATALRPGEAVVCASAGNFGQGLAYAATRRGHACIVFAAKTANPVKITAMRRLGAEVHLEGADFDAAKQAARTYADASGLRFVEDGAEPAIAEGAGTIALELHRVAAFDAVLVPLGNGALLEGIGAALRQLAPATEIIAVVAQNAPAMKRSLEAGTPIETTRADTIADGIAVRVPIASRLDYLRRCCDSVAAVSEAQIFEAMRLIHQHLHLTVEPAGAVGIAAVLADPWRFAGRRIATVLCGGNLSDQVRRRLLALA</sequence>
<dbReference type="SUPFAM" id="SSF53686">
    <property type="entry name" value="Tryptophan synthase beta subunit-like PLP-dependent enzymes"/>
    <property type="match status" value="1"/>
</dbReference>
<keyword evidence="3" id="KW-0456">Lyase</keyword>
<organism evidence="5 6">
    <name type="scientific">Dyella koreensis</name>
    <dbReference type="NCBI Taxonomy" id="311235"/>
    <lineage>
        <taxon>Bacteria</taxon>
        <taxon>Pseudomonadati</taxon>
        <taxon>Pseudomonadota</taxon>
        <taxon>Gammaproteobacteria</taxon>
        <taxon>Lysobacterales</taxon>
        <taxon>Rhodanobacteraceae</taxon>
        <taxon>Dyella</taxon>
    </lineage>
</organism>
<proteinExistence type="predicted"/>
<evidence type="ECO:0000313" key="5">
    <source>
        <dbReference type="EMBL" id="MFK2916093.1"/>
    </source>
</evidence>
<dbReference type="Pfam" id="PF00291">
    <property type="entry name" value="PALP"/>
    <property type="match status" value="1"/>
</dbReference>
<dbReference type="Gene3D" id="3.40.50.1100">
    <property type="match status" value="2"/>
</dbReference>
<dbReference type="RefSeq" id="WP_379984749.1">
    <property type="nucleotide sequence ID" value="NZ_JADIKD010000006.1"/>
</dbReference>
<feature type="domain" description="Tryptophan synthase beta chain-like PALP" evidence="4">
    <location>
        <begin position="23"/>
        <end position="303"/>
    </location>
</feature>
<evidence type="ECO:0000259" key="4">
    <source>
        <dbReference type="Pfam" id="PF00291"/>
    </source>
</evidence>
<dbReference type="PANTHER" id="PTHR48078:SF6">
    <property type="entry name" value="L-THREONINE DEHYDRATASE CATABOLIC TDCB"/>
    <property type="match status" value="1"/>
</dbReference>
<dbReference type="InterPro" id="IPR036052">
    <property type="entry name" value="TrpB-like_PALP_sf"/>
</dbReference>
<accession>A0ABW8JZL2</accession>
<comment type="caution">
    <text evidence="5">The sequence shown here is derived from an EMBL/GenBank/DDBJ whole genome shotgun (WGS) entry which is preliminary data.</text>
</comment>
<keyword evidence="6" id="KW-1185">Reference proteome</keyword>
<protein>
    <submittedName>
        <fullName evidence="5">Pyridoxal-phosphate dependent enzyme</fullName>
    </submittedName>
</protein>
<keyword evidence="2" id="KW-0663">Pyridoxal phosphate</keyword>
<evidence type="ECO:0000256" key="2">
    <source>
        <dbReference type="ARBA" id="ARBA00022898"/>
    </source>
</evidence>
<dbReference type="InterPro" id="IPR001926">
    <property type="entry name" value="TrpB-like_PALP"/>
</dbReference>
<evidence type="ECO:0000256" key="1">
    <source>
        <dbReference type="ARBA" id="ARBA00001933"/>
    </source>
</evidence>
<name>A0ABW8JZL2_9GAMM</name>
<comment type="cofactor">
    <cofactor evidence="1">
        <name>pyridoxal 5'-phosphate</name>
        <dbReference type="ChEBI" id="CHEBI:597326"/>
    </cofactor>
</comment>
<dbReference type="EMBL" id="JADIKD010000006">
    <property type="protein sequence ID" value="MFK2916093.1"/>
    <property type="molecule type" value="Genomic_DNA"/>
</dbReference>
<evidence type="ECO:0000256" key="3">
    <source>
        <dbReference type="ARBA" id="ARBA00023239"/>
    </source>
</evidence>
<gene>
    <name evidence="5" type="ORF">ISS97_02355</name>
</gene>
<dbReference type="PANTHER" id="PTHR48078">
    <property type="entry name" value="THREONINE DEHYDRATASE, MITOCHONDRIAL-RELATED"/>
    <property type="match status" value="1"/>
</dbReference>
<reference evidence="5 6" key="1">
    <citation type="submission" date="2020-10" db="EMBL/GenBank/DDBJ databases">
        <title>Phylogeny of dyella-like bacteria.</title>
        <authorList>
            <person name="Fu J."/>
        </authorList>
    </citation>
    <scope>NUCLEOTIDE SEQUENCE [LARGE SCALE GENOMIC DNA]</scope>
    <source>
        <strain evidence="5 6">BB4</strain>
    </source>
</reference>
<dbReference type="Proteomes" id="UP001620408">
    <property type="component" value="Unassembled WGS sequence"/>
</dbReference>
<dbReference type="InterPro" id="IPR050147">
    <property type="entry name" value="Ser/Thr_Dehydratase"/>
</dbReference>
<evidence type="ECO:0000313" key="6">
    <source>
        <dbReference type="Proteomes" id="UP001620408"/>
    </source>
</evidence>